<accession>A0A5F7ZCD8</accession>
<evidence type="ECO:0000313" key="2">
    <source>
        <dbReference type="Proteomes" id="UP000006718"/>
    </source>
</evidence>
<reference evidence="1" key="3">
    <citation type="submission" date="2025-08" db="UniProtKB">
        <authorList>
            <consortium name="Ensembl"/>
        </authorList>
    </citation>
    <scope>IDENTIFICATION</scope>
    <source>
        <strain evidence="1">17573</strain>
    </source>
</reference>
<proteinExistence type="predicted"/>
<dbReference type="PANTHER" id="PTHR12138">
    <property type="entry name" value="PRIMATE-EXPANDED PROTEIN FAMILY"/>
    <property type="match status" value="1"/>
</dbReference>
<dbReference type="PANTHER" id="PTHR12138:SF135">
    <property type="entry name" value="SAM DOMAIN-CONTAINING PROTEIN"/>
    <property type="match status" value="1"/>
</dbReference>
<reference evidence="1" key="2">
    <citation type="submission" date="2019-01" db="EMBL/GenBank/DDBJ databases">
        <authorList>
            <person name="Graves T."/>
            <person name="Eichler E.E."/>
            <person name="Wilson R.K."/>
        </authorList>
    </citation>
    <scope>NUCLEOTIDE SEQUENCE [LARGE SCALE GENOMIC DNA]</scope>
    <source>
        <strain evidence="1">17573</strain>
    </source>
</reference>
<reference evidence="2" key="1">
    <citation type="journal article" date="2007" name="Science">
        <title>Evolutionary and biomedical insights from the rhesus macaque genome.</title>
        <authorList>
            <person name="Gibbs R.A."/>
            <person name="Rogers J."/>
            <person name="Katze M.G."/>
            <person name="Bumgarner R."/>
            <person name="Weinstock G.M."/>
            <person name="Mardis E.R."/>
            <person name="Remington K.A."/>
            <person name="Strausberg R.L."/>
            <person name="Venter J.C."/>
            <person name="Wilson R.K."/>
            <person name="Batzer M.A."/>
            <person name="Bustamante C.D."/>
            <person name="Eichler E.E."/>
            <person name="Hahn M.W."/>
            <person name="Hardison R.C."/>
            <person name="Makova K.D."/>
            <person name="Miller W."/>
            <person name="Milosavljevic A."/>
            <person name="Palermo R.E."/>
            <person name="Siepel A."/>
            <person name="Sikela J.M."/>
            <person name="Attaway T."/>
            <person name="Bell S."/>
            <person name="Bernard K.E."/>
            <person name="Buhay C.J."/>
            <person name="Chandrabose M.N."/>
            <person name="Dao M."/>
            <person name="Davis C."/>
            <person name="Delehaunty K.D."/>
            <person name="Ding Y."/>
            <person name="Dinh H.H."/>
            <person name="Dugan-Rocha S."/>
            <person name="Fulton L.A."/>
            <person name="Gabisi R.A."/>
            <person name="Garner T.T."/>
            <person name="Godfrey J."/>
            <person name="Hawes A.C."/>
            <person name="Hernandez J."/>
            <person name="Hines S."/>
            <person name="Holder M."/>
            <person name="Hume J."/>
            <person name="Jhangiani S.N."/>
            <person name="Joshi V."/>
            <person name="Khan Z.M."/>
            <person name="Kirkness E.F."/>
            <person name="Cree A."/>
            <person name="Fowler R.G."/>
            <person name="Lee S."/>
            <person name="Lewis L.R."/>
            <person name="Li Z."/>
            <person name="Liu Y.-S."/>
            <person name="Moore S.M."/>
            <person name="Muzny D."/>
            <person name="Nazareth L.V."/>
            <person name="Ngo D.N."/>
            <person name="Okwuonu G.O."/>
            <person name="Pai G."/>
            <person name="Parker D."/>
            <person name="Paul H.A."/>
            <person name="Pfannkoch C."/>
            <person name="Pohl C.S."/>
            <person name="Rogers Y.-H.C."/>
            <person name="Ruiz S.J."/>
            <person name="Sabo A."/>
            <person name="Santibanez J."/>
            <person name="Schneider B.W."/>
            <person name="Smith S.M."/>
            <person name="Sodergren E."/>
            <person name="Svatek A.F."/>
            <person name="Utterback T.R."/>
            <person name="Vattathil S."/>
            <person name="Warren W."/>
            <person name="White C.S."/>
            <person name="Chinwalla A.T."/>
            <person name="Feng Y."/>
            <person name="Halpern A.L."/>
            <person name="Hillier L.W."/>
            <person name="Huang X."/>
            <person name="Minx P."/>
            <person name="Nelson J.O."/>
            <person name="Pepin K.H."/>
            <person name="Qin X."/>
            <person name="Sutton G.G."/>
            <person name="Venter E."/>
            <person name="Walenz B.P."/>
            <person name="Wallis J.W."/>
            <person name="Worley K.C."/>
            <person name="Yang S.-P."/>
            <person name="Jones S.M."/>
            <person name="Marra M.A."/>
            <person name="Rocchi M."/>
            <person name="Schein J.E."/>
            <person name="Baertsch R."/>
            <person name="Clarke L."/>
            <person name="Csuros M."/>
            <person name="Glasscock J."/>
            <person name="Harris R.A."/>
            <person name="Havlak P."/>
            <person name="Jackson A.R."/>
            <person name="Jiang H."/>
            <person name="Liu Y."/>
            <person name="Messina D.N."/>
            <person name="Shen Y."/>
            <person name="Song H.X.-Z."/>
            <person name="Wylie T."/>
            <person name="Zhang L."/>
            <person name="Birney E."/>
            <person name="Han K."/>
            <person name="Konkel M.K."/>
            <person name="Lee J."/>
            <person name="Smit A.F.A."/>
            <person name="Ullmer B."/>
            <person name="Wang H."/>
            <person name="Xing J."/>
            <person name="Burhans R."/>
            <person name="Cheng Z."/>
            <person name="Karro J.E."/>
            <person name="Ma J."/>
            <person name="Raney B."/>
            <person name="She X."/>
            <person name="Cox M.J."/>
            <person name="Demuth J.P."/>
            <person name="Dumas L.J."/>
            <person name="Han S.-G."/>
            <person name="Hopkins J."/>
            <person name="Karimpour-Fard A."/>
            <person name="Kim Y.H."/>
            <person name="Pollack J.R."/>
            <person name="Vinar T."/>
            <person name="Addo-Quaye C."/>
            <person name="Degenhardt J."/>
            <person name="Denby A."/>
            <person name="Hubisz M.J."/>
            <person name="Indap A."/>
            <person name="Kosiol C."/>
            <person name="Lahn B.T."/>
            <person name="Lawson H.A."/>
            <person name="Marklein A."/>
            <person name="Nielsen R."/>
            <person name="Vallender E.J."/>
            <person name="Clark A.G."/>
            <person name="Ferguson B."/>
            <person name="Hernandez R.D."/>
            <person name="Hirani K."/>
            <person name="Kehrer-Sawatzki H."/>
            <person name="Kolb J."/>
            <person name="Patil S."/>
            <person name="Pu L.-L."/>
            <person name="Ren Y."/>
            <person name="Smith D.G."/>
            <person name="Wheeler D.A."/>
            <person name="Schenck I."/>
            <person name="Ball E.V."/>
            <person name="Chen R."/>
            <person name="Cooper D.N."/>
            <person name="Giardine B."/>
            <person name="Hsu F."/>
            <person name="Kent W.J."/>
            <person name="Lesk A."/>
            <person name="Nelson D.L."/>
            <person name="O'brien W.E."/>
            <person name="Pruefer K."/>
            <person name="Stenson P.D."/>
            <person name="Wallace J.C."/>
            <person name="Ke H."/>
            <person name="Liu X.-M."/>
            <person name="Wang P."/>
            <person name="Xiang A.P."/>
            <person name="Yang F."/>
            <person name="Barber G.P."/>
            <person name="Haussler D."/>
            <person name="Karolchik D."/>
            <person name="Kern A.D."/>
            <person name="Kuhn R.M."/>
            <person name="Smith K.E."/>
            <person name="Zwieg A.S."/>
        </authorList>
    </citation>
    <scope>NUCLEOTIDE SEQUENCE [LARGE SCALE GENOMIC DNA]</scope>
    <source>
        <strain evidence="2">17573</strain>
    </source>
</reference>
<dbReference type="Bgee" id="ENSMMUG00000056147">
    <property type="expression patterns" value="Expressed in primary visual cortex and 11 other cell types or tissues"/>
</dbReference>
<dbReference type="Ensembl" id="ENSMMUT00000098849.1">
    <property type="protein sequence ID" value="ENSMMUP00000063273.1"/>
    <property type="gene ID" value="ENSMMUG00000056147.1"/>
</dbReference>
<dbReference type="InParanoid" id="A0A5F7ZCD8"/>
<dbReference type="Proteomes" id="UP000006718">
    <property type="component" value="Chromosome 19"/>
</dbReference>
<dbReference type="AlphaFoldDB" id="A0A5F7ZCD8"/>
<keyword evidence="2" id="KW-1185">Reference proteome</keyword>
<organism evidence="1 2">
    <name type="scientific">Macaca mulatta</name>
    <name type="common">Rhesus macaque</name>
    <dbReference type="NCBI Taxonomy" id="9544"/>
    <lineage>
        <taxon>Eukaryota</taxon>
        <taxon>Metazoa</taxon>
        <taxon>Chordata</taxon>
        <taxon>Craniata</taxon>
        <taxon>Vertebrata</taxon>
        <taxon>Euteleostomi</taxon>
        <taxon>Mammalia</taxon>
        <taxon>Eutheria</taxon>
        <taxon>Euarchontoglires</taxon>
        <taxon>Primates</taxon>
        <taxon>Haplorrhini</taxon>
        <taxon>Catarrhini</taxon>
        <taxon>Cercopithecidae</taxon>
        <taxon>Cercopithecinae</taxon>
        <taxon>Macaca</taxon>
    </lineage>
</organism>
<name>A0A5F7ZCD8_MACMU</name>
<sequence length="197" mass="20495">AGFCLFFLSQSLALSPRLEYSGTIWAHCKFRLPGSSDSPASASRVAGITGTCHHIQLIFVFLGETGFHHVGQAGLELLTSGDLLELVSQSAGIIGVSHDAWPLLLSCVGFGSGTIHWGGNSGQGLALSPTLECSDLISAHCSLHLLCSSNPPALASQVAGMTGALQHIQLILIFFFVAMGSCSTAQAGLPNCWVTDV</sequence>
<dbReference type="VEuPathDB" id="HostDB:ENSMMUG00000056147"/>
<dbReference type="GeneTree" id="ENSGT01120000271815"/>
<protein>
    <submittedName>
        <fullName evidence="1">Uncharacterized protein</fullName>
    </submittedName>
</protein>
<reference evidence="1" key="4">
    <citation type="submission" date="2025-09" db="UniProtKB">
        <authorList>
            <consortium name="Ensembl"/>
        </authorList>
    </citation>
    <scope>IDENTIFICATION</scope>
    <source>
        <strain evidence="1">17573</strain>
    </source>
</reference>
<evidence type="ECO:0000313" key="1">
    <source>
        <dbReference type="Ensembl" id="ENSMMUP00000063273.1"/>
    </source>
</evidence>
<dbReference type="PRINTS" id="PR02045">
    <property type="entry name" value="F138DOMAIN"/>
</dbReference>